<proteinExistence type="predicted"/>
<dbReference type="EMBL" id="CYSD01000020">
    <property type="protein sequence ID" value="CUH77453.1"/>
    <property type="molecule type" value="Genomic_DNA"/>
</dbReference>
<organism evidence="1 2">
    <name type="scientific">Tritonibacter multivorans</name>
    <dbReference type="NCBI Taxonomy" id="928856"/>
    <lineage>
        <taxon>Bacteria</taxon>
        <taxon>Pseudomonadati</taxon>
        <taxon>Pseudomonadota</taxon>
        <taxon>Alphaproteobacteria</taxon>
        <taxon>Rhodobacterales</taxon>
        <taxon>Paracoccaceae</taxon>
        <taxon>Tritonibacter</taxon>
    </lineage>
</organism>
<protein>
    <submittedName>
        <fullName evidence="1">Uncharacterized protein</fullName>
    </submittedName>
</protein>
<keyword evidence="2" id="KW-1185">Reference proteome</keyword>
<accession>A0A0P1G790</accession>
<evidence type="ECO:0000313" key="1">
    <source>
        <dbReference type="EMBL" id="CUH77453.1"/>
    </source>
</evidence>
<evidence type="ECO:0000313" key="2">
    <source>
        <dbReference type="Proteomes" id="UP000052022"/>
    </source>
</evidence>
<dbReference type="Proteomes" id="UP000052022">
    <property type="component" value="Unassembled WGS sequence"/>
</dbReference>
<gene>
    <name evidence="1" type="ORF">TRM7557_01380</name>
</gene>
<dbReference type="AlphaFoldDB" id="A0A0P1G790"/>
<sequence>MCGGPGVLRPGGQISDSLPEGVTRQAQVAAAGVTPQALVMWVGVPDPAR</sequence>
<name>A0A0P1G790_9RHOB</name>
<dbReference type="STRING" id="928856.SAMN04488049_11136"/>
<reference evidence="1 2" key="1">
    <citation type="submission" date="2015-09" db="EMBL/GenBank/DDBJ databases">
        <authorList>
            <consortium name="Swine Surveillance"/>
        </authorList>
    </citation>
    <scope>NUCLEOTIDE SEQUENCE [LARGE SCALE GENOMIC DNA]</scope>
    <source>
        <strain evidence="1 2">CECT 7557</strain>
    </source>
</reference>